<evidence type="ECO:0000256" key="3">
    <source>
        <dbReference type="SAM" id="Coils"/>
    </source>
</evidence>
<dbReference type="Gene3D" id="1.10.287.950">
    <property type="entry name" value="Methyl-accepting chemotaxis protein"/>
    <property type="match status" value="1"/>
</dbReference>
<name>A0ABU5XBC7_BORPP</name>
<dbReference type="EMBL" id="JAXUBE010000226">
    <property type="protein sequence ID" value="MEB2665931.1"/>
    <property type="molecule type" value="Genomic_DNA"/>
</dbReference>
<dbReference type="PANTHER" id="PTHR43531">
    <property type="entry name" value="PROTEIN ICFG"/>
    <property type="match status" value="1"/>
</dbReference>
<evidence type="ECO:0000256" key="2">
    <source>
        <dbReference type="ARBA" id="ARBA00029447"/>
    </source>
</evidence>
<gene>
    <name evidence="5" type="ORF">U5T69_22885</name>
</gene>
<comment type="similarity">
    <text evidence="2">Belongs to the methyl-accepting chemotaxis (MCP) protein family.</text>
</comment>
<evidence type="ECO:0000256" key="1">
    <source>
        <dbReference type="ARBA" id="ARBA00022481"/>
    </source>
</evidence>
<feature type="non-terminal residue" evidence="5">
    <location>
        <position position="1"/>
    </location>
</feature>
<sequence>SSGIEQVNRAVSQMDEVTQQNAALVEEAAAAAGSLQEQAQRLAEAVAVFRINAGEVIEVPAHQLGSRQAPGARETALAHDDALALGH</sequence>
<reference evidence="5 6" key="1">
    <citation type="submission" date="2023-12" db="EMBL/GenBank/DDBJ databases">
        <title>Draft Genome Sequences of Bordetella parapertussis clinical Isolates from Colombia, 2023.</title>
        <authorList>
            <person name="Montilla E.A."/>
            <person name="Rojas F."/>
            <person name="Vargas M.N."/>
            <person name="Bonilla V."/>
            <person name="Duarte C."/>
        </authorList>
    </citation>
    <scope>NUCLEOTIDE SEQUENCE [LARGE SCALE GENOMIC DNA]</scope>
    <source>
        <strain evidence="5 6">320001806</strain>
    </source>
</reference>
<dbReference type="Proteomes" id="UP001324595">
    <property type="component" value="Unassembled WGS sequence"/>
</dbReference>
<feature type="region of interest" description="Disordered" evidence="4">
    <location>
        <begin position="67"/>
        <end position="87"/>
    </location>
</feature>
<evidence type="ECO:0000313" key="5">
    <source>
        <dbReference type="EMBL" id="MEB2665931.1"/>
    </source>
</evidence>
<comment type="caution">
    <text evidence="5">The sequence shown here is derived from an EMBL/GenBank/DDBJ whole genome shotgun (WGS) entry which is preliminary data.</text>
</comment>
<keyword evidence="1" id="KW-0488">Methylation</keyword>
<feature type="compositionally biased region" description="Basic and acidic residues" evidence="4">
    <location>
        <begin position="76"/>
        <end position="87"/>
    </location>
</feature>
<organism evidence="5 6">
    <name type="scientific">Bordetella parapertussis</name>
    <dbReference type="NCBI Taxonomy" id="519"/>
    <lineage>
        <taxon>Bacteria</taxon>
        <taxon>Pseudomonadati</taxon>
        <taxon>Pseudomonadota</taxon>
        <taxon>Betaproteobacteria</taxon>
        <taxon>Burkholderiales</taxon>
        <taxon>Alcaligenaceae</taxon>
        <taxon>Bordetella</taxon>
    </lineage>
</organism>
<dbReference type="PANTHER" id="PTHR43531:SF14">
    <property type="entry name" value="METHYL-ACCEPTING CHEMOTAXIS PROTEIN I-RELATED"/>
    <property type="match status" value="1"/>
</dbReference>
<keyword evidence="3" id="KW-0175">Coiled coil</keyword>
<evidence type="ECO:0000313" key="6">
    <source>
        <dbReference type="Proteomes" id="UP001324595"/>
    </source>
</evidence>
<proteinExistence type="inferred from homology"/>
<dbReference type="InterPro" id="IPR051310">
    <property type="entry name" value="MCP_chemotaxis"/>
</dbReference>
<feature type="coiled-coil region" evidence="3">
    <location>
        <begin position="7"/>
        <end position="45"/>
    </location>
</feature>
<dbReference type="SUPFAM" id="SSF58104">
    <property type="entry name" value="Methyl-accepting chemotaxis protein (MCP) signaling domain"/>
    <property type="match status" value="1"/>
</dbReference>
<keyword evidence="6" id="KW-1185">Reference proteome</keyword>
<accession>A0ABU5XBC7</accession>
<protein>
    <submittedName>
        <fullName evidence="5">Chemotaxis protein</fullName>
    </submittedName>
</protein>
<evidence type="ECO:0000256" key="4">
    <source>
        <dbReference type="SAM" id="MobiDB-lite"/>
    </source>
</evidence>